<comment type="caution">
    <text evidence="1">The sequence shown here is derived from an EMBL/GenBank/DDBJ whole genome shotgun (WGS) entry which is preliminary data.</text>
</comment>
<proteinExistence type="predicted"/>
<dbReference type="GeneID" id="37048470"/>
<name>A0A317VPX8_ASPEC</name>
<accession>A0A317VPX8</accession>
<gene>
    <name evidence="1" type="ORF">BO83DRAFT_18634</name>
</gene>
<dbReference type="EMBL" id="MSFU01000010">
    <property type="protein sequence ID" value="PWY74912.1"/>
    <property type="molecule type" value="Genomic_DNA"/>
</dbReference>
<protein>
    <submittedName>
        <fullName evidence="1">Uncharacterized protein</fullName>
    </submittedName>
</protein>
<dbReference type="AlphaFoldDB" id="A0A317VPX8"/>
<evidence type="ECO:0000313" key="1">
    <source>
        <dbReference type="EMBL" id="PWY74912.1"/>
    </source>
</evidence>
<organism evidence="1 2">
    <name type="scientific">Aspergillus eucalypticola (strain CBS 122712 / IBT 29274)</name>
    <dbReference type="NCBI Taxonomy" id="1448314"/>
    <lineage>
        <taxon>Eukaryota</taxon>
        <taxon>Fungi</taxon>
        <taxon>Dikarya</taxon>
        <taxon>Ascomycota</taxon>
        <taxon>Pezizomycotina</taxon>
        <taxon>Eurotiomycetes</taxon>
        <taxon>Eurotiomycetidae</taxon>
        <taxon>Eurotiales</taxon>
        <taxon>Aspergillaceae</taxon>
        <taxon>Aspergillus</taxon>
        <taxon>Aspergillus subgen. Circumdati</taxon>
    </lineage>
</organism>
<keyword evidence="2" id="KW-1185">Reference proteome</keyword>
<reference evidence="1" key="1">
    <citation type="submission" date="2016-12" db="EMBL/GenBank/DDBJ databases">
        <title>The genomes of Aspergillus section Nigri reveals drivers in fungal speciation.</title>
        <authorList>
            <consortium name="DOE Joint Genome Institute"/>
            <person name="Vesth T.C."/>
            <person name="Nybo J."/>
            <person name="Theobald S."/>
            <person name="Brandl J."/>
            <person name="Frisvad J.C."/>
            <person name="Nielsen K.F."/>
            <person name="Lyhne E.K."/>
            <person name="Kogle M.E."/>
            <person name="Kuo A."/>
            <person name="Riley R."/>
            <person name="Clum A."/>
            <person name="Nolan M."/>
            <person name="Lipzen A."/>
            <person name="Salamov A."/>
            <person name="Henrissat B."/>
            <person name="Wiebenga A."/>
            <person name="De vries R.P."/>
            <person name="Grigoriev I.V."/>
            <person name="Mortensen U.H."/>
            <person name="Andersen M.R."/>
            <person name="Baker S.E."/>
        </authorList>
    </citation>
    <scope>NUCLEOTIDE SEQUENCE</scope>
    <source>
        <strain evidence="1">CBS 122712</strain>
    </source>
</reference>
<evidence type="ECO:0000313" key="2">
    <source>
        <dbReference type="Proteomes" id="UP000246171"/>
    </source>
</evidence>
<dbReference type="VEuPathDB" id="FungiDB:BO83DRAFT_18634"/>
<dbReference type="Proteomes" id="UP000246171">
    <property type="component" value="Unassembled WGS sequence"/>
</dbReference>
<sequence length="87" mass="9571">MTLPAQQVLLLVRVDDDGIRFAASLWGAHTVFVLPLRLVRSMCLTRCNQVQFGPLLNSQRVTLPLTFPSTRSSPDLGGGVSSHFFLC</sequence>
<dbReference type="RefSeq" id="XP_025389007.1">
    <property type="nucleotide sequence ID" value="XM_025526508.1"/>
</dbReference>